<organism evidence="7 8">
    <name type="scientific">Cypionkella aquatica</name>
    <dbReference type="NCBI Taxonomy" id="1756042"/>
    <lineage>
        <taxon>Bacteria</taxon>
        <taxon>Pseudomonadati</taxon>
        <taxon>Pseudomonadota</taxon>
        <taxon>Alphaproteobacteria</taxon>
        <taxon>Rhodobacterales</taxon>
        <taxon>Paracoccaceae</taxon>
        <taxon>Cypionkella</taxon>
    </lineage>
</organism>
<dbReference type="Pfam" id="PF02782">
    <property type="entry name" value="FGGY_C"/>
    <property type="match status" value="1"/>
</dbReference>
<dbReference type="InterPro" id="IPR018483">
    <property type="entry name" value="Carb_kinase_FGGY_CS"/>
</dbReference>
<accession>A0AA37X5Q8</accession>
<name>A0AA37X5Q8_9RHOB</name>
<evidence type="ECO:0000256" key="2">
    <source>
        <dbReference type="ARBA" id="ARBA00022679"/>
    </source>
</evidence>
<dbReference type="Pfam" id="PF00370">
    <property type="entry name" value="FGGY_N"/>
    <property type="match status" value="1"/>
</dbReference>
<dbReference type="GO" id="GO:0016773">
    <property type="term" value="F:phosphotransferase activity, alcohol group as acceptor"/>
    <property type="evidence" value="ECO:0007669"/>
    <property type="project" value="InterPro"/>
</dbReference>
<feature type="domain" description="Carbohydrate kinase FGGY N-terminal" evidence="5">
    <location>
        <begin position="4"/>
        <end position="246"/>
    </location>
</feature>
<reference evidence="7 8" key="1">
    <citation type="journal article" date="2014" name="Int. J. Syst. Evol. Microbiol.">
        <title>Complete genome sequence of Corynebacterium casei LMG S-19264T (=DSM 44701T), isolated from a smear-ripened cheese.</title>
        <authorList>
            <consortium name="US DOE Joint Genome Institute (JGI-PGF)"/>
            <person name="Walter F."/>
            <person name="Albersmeier A."/>
            <person name="Kalinowski J."/>
            <person name="Ruckert C."/>
        </authorList>
    </citation>
    <scope>NUCLEOTIDE SEQUENCE [LARGE SCALE GENOMIC DNA]</scope>
    <source>
        <strain evidence="7 8">NBRC 111766</strain>
    </source>
</reference>
<evidence type="ECO:0000259" key="5">
    <source>
        <dbReference type="Pfam" id="PF00370"/>
    </source>
</evidence>
<dbReference type="InterPro" id="IPR050406">
    <property type="entry name" value="FGGY_Carb_Kinase"/>
</dbReference>
<dbReference type="SUPFAM" id="SSF53067">
    <property type="entry name" value="Actin-like ATPase domain"/>
    <property type="match status" value="2"/>
</dbReference>
<evidence type="ECO:0000313" key="8">
    <source>
        <dbReference type="Proteomes" id="UP001157355"/>
    </source>
</evidence>
<dbReference type="PROSITE" id="PS00445">
    <property type="entry name" value="FGGY_KINASES_2"/>
    <property type="match status" value="1"/>
</dbReference>
<dbReference type="EMBL" id="BSPP01000011">
    <property type="protein sequence ID" value="GLS88176.1"/>
    <property type="molecule type" value="Genomic_DNA"/>
</dbReference>
<dbReference type="GO" id="GO:0005975">
    <property type="term" value="P:carbohydrate metabolic process"/>
    <property type="evidence" value="ECO:0007669"/>
    <property type="project" value="InterPro"/>
</dbReference>
<dbReference type="PIRSF" id="PIRSF000538">
    <property type="entry name" value="GlpK"/>
    <property type="match status" value="1"/>
</dbReference>
<dbReference type="InterPro" id="IPR000577">
    <property type="entry name" value="Carb_kinase_FGGY"/>
</dbReference>
<dbReference type="PANTHER" id="PTHR43095:SF3">
    <property type="entry name" value="L-XYLULOSE_3-KETO-L-GULONATE KINASE"/>
    <property type="match status" value="1"/>
</dbReference>
<feature type="domain" description="Carbohydrate kinase FGGY C-terminal" evidence="6">
    <location>
        <begin position="256"/>
        <end position="445"/>
    </location>
</feature>
<dbReference type="InterPro" id="IPR018484">
    <property type="entry name" value="FGGY_N"/>
</dbReference>
<evidence type="ECO:0000259" key="6">
    <source>
        <dbReference type="Pfam" id="PF02782"/>
    </source>
</evidence>
<dbReference type="AlphaFoldDB" id="A0AA37X5Q8"/>
<gene>
    <name evidence="7" type="ORF">GCM10010873_31500</name>
</gene>
<dbReference type="CDD" id="cd07802">
    <property type="entry name" value="ASKHA_NBD_FGGY_EcLyxK-like"/>
    <property type="match status" value="1"/>
</dbReference>
<keyword evidence="2 4" id="KW-0808">Transferase</keyword>
<dbReference type="PANTHER" id="PTHR43095">
    <property type="entry name" value="SUGAR KINASE"/>
    <property type="match status" value="1"/>
</dbReference>
<dbReference type="Gene3D" id="3.30.420.40">
    <property type="match status" value="2"/>
</dbReference>
<keyword evidence="3 4" id="KW-0418">Kinase</keyword>
<keyword evidence="8" id="KW-1185">Reference proteome</keyword>
<sequence>MTSILGIDNGLTVTKAVIFDVSGQQIAVARRRIPQLLPAPHHVERDMEGLWRATAEAIAEAIQASGRPASDIVAVAATAHGDGLYLLDHENRPLGNGILSLDGRAGAICDGWRDRADAALKLTGQIPPACSPAALLAWVRDNEPDRFAQIGTFLACKDWLRFCLTGSIGTDRTEASTAFTDVQTQDYTLDALQLFDLENVAHALPDIAGSAKIVGHITPEAARLTGLVAGTPVAAGLHDVTASALGIGGHATGVVAIVAGTYSINEVVSDAPNTDQRWLCRNAILPGQWNNMALSPASAANYDWFIETLCQAELSAATKAGASIHAALAVEIDAALSKPTTLIFHPYLYGSPYGPQASASFTGLRGWHNRGDMLRAVLEGIVFNHRTHIDALRAGFSVTEARLTGGVARNPAFAQMFADILGIPVTTSQTEEAAAWGAALCAGAAVGLYDSPLHDPRDMSLLGQTYSPDPARAAAYEARFQLYNKITDSLAPLWPEIEALVP</sequence>
<comment type="caution">
    <text evidence="7">The sequence shown here is derived from an EMBL/GenBank/DDBJ whole genome shotgun (WGS) entry which is preliminary data.</text>
</comment>
<dbReference type="GO" id="GO:0016301">
    <property type="term" value="F:kinase activity"/>
    <property type="evidence" value="ECO:0007669"/>
    <property type="project" value="UniProtKB-KW"/>
</dbReference>
<dbReference type="InterPro" id="IPR043129">
    <property type="entry name" value="ATPase_NBD"/>
</dbReference>
<evidence type="ECO:0000256" key="4">
    <source>
        <dbReference type="RuleBase" id="RU003733"/>
    </source>
</evidence>
<evidence type="ECO:0000313" key="7">
    <source>
        <dbReference type="EMBL" id="GLS88176.1"/>
    </source>
</evidence>
<dbReference type="Proteomes" id="UP001157355">
    <property type="component" value="Unassembled WGS sequence"/>
</dbReference>
<protein>
    <submittedName>
        <fullName evidence="7">Carbohydrate kinase</fullName>
    </submittedName>
</protein>
<comment type="similarity">
    <text evidence="1 4">Belongs to the FGGY kinase family.</text>
</comment>
<dbReference type="RefSeq" id="WP_284326349.1">
    <property type="nucleotide sequence ID" value="NZ_BSPP01000011.1"/>
</dbReference>
<proteinExistence type="inferred from homology"/>
<dbReference type="InterPro" id="IPR018485">
    <property type="entry name" value="FGGY_C"/>
</dbReference>
<evidence type="ECO:0000256" key="3">
    <source>
        <dbReference type="ARBA" id="ARBA00022777"/>
    </source>
</evidence>
<evidence type="ECO:0000256" key="1">
    <source>
        <dbReference type="ARBA" id="ARBA00009156"/>
    </source>
</evidence>